<dbReference type="HOGENOM" id="CLU_007764_2_1_7"/>
<dbReference type="InterPro" id="IPR001679">
    <property type="entry name" value="DNA_ligase"/>
</dbReference>
<evidence type="ECO:0000256" key="4">
    <source>
        <dbReference type="ARBA" id="ARBA00022598"/>
    </source>
</evidence>
<dbReference type="GO" id="GO:0003911">
    <property type="term" value="F:DNA ligase (NAD+) activity"/>
    <property type="evidence" value="ECO:0007669"/>
    <property type="project" value="UniProtKB-UniRule"/>
</dbReference>
<dbReference type="InterPro" id="IPR001357">
    <property type="entry name" value="BRCT_dom"/>
</dbReference>
<dbReference type="SUPFAM" id="SSF47781">
    <property type="entry name" value="RuvA domain 2-like"/>
    <property type="match status" value="1"/>
</dbReference>
<dbReference type="InterPro" id="IPR010994">
    <property type="entry name" value="RuvA_2-like"/>
</dbReference>
<dbReference type="PROSITE" id="PS01056">
    <property type="entry name" value="DNA_LIGASE_N2"/>
    <property type="match status" value="1"/>
</dbReference>
<dbReference type="HAMAP" id="MF_01588">
    <property type="entry name" value="DNA_ligase_A"/>
    <property type="match status" value="1"/>
</dbReference>
<evidence type="ECO:0000256" key="5">
    <source>
        <dbReference type="ARBA" id="ARBA00022705"/>
    </source>
</evidence>
<evidence type="ECO:0000256" key="15">
    <source>
        <dbReference type="RuleBase" id="RU000618"/>
    </source>
</evidence>
<keyword evidence="11 14" id="KW-0234">DNA repair</keyword>
<evidence type="ECO:0000259" key="16">
    <source>
        <dbReference type="PROSITE" id="PS50172"/>
    </source>
</evidence>
<feature type="binding site" evidence="14">
    <location>
        <position position="128"/>
    </location>
    <ligand>
        <name>NAD(+)</name>
        <dbReference type="ChEBI" id="CHEBI:57540"/>
    </ligand>
</feature>
<protein>
    <recommendedName>
        <fullName evidence="3 14">DNA ligase</fullName>
        <ecNumber evidence="2 14">6.5.1.2</ecNumber>
    </recommendedName>
    <alternativeName>
        <fullName evidence="14">Polydeoxyribonucleotide synthase [NAD(+)]</fullName>
    </alternativeName>
</protein>
<dbReference type="PANTHER" id="PTHR23389:SF9">
    <property type="entry name" value="DNA LIGASE"/>
    <property type="match status" value="1"/>
</dbReference>
<feature type="binding site" evidence="14">
    <location>
        <position position="416"/>
    </location>
    <ligand>
        <name>Zn(2+)</name>
        <dbReference type="ChEBI" id="CHEBI:29105"/>
    </ligand>
</feature>
<comment type="cofactor">
    <cofactor evidence="14">
        <name>Mg(2+)</name>
        <dbReference type="ChEBI" id="CHEBI:18420"/>
    </cofactor>
    <cofactor evidence="14">
        <name>Mn(2+)</name>
        <dbReference type="ChEBI" id="CHEBI:29035"/>
    </cofactor>
</comment>
<keyword evidence="9 14" id="KW-0460">Magnesium</keyword>
<evidence type="ECO:0000256" key="11">
    <source>
        <dbReference type="ARBA" id="ARBA00023204"/>
    </source>
</evidence>
<keyword evidence="5 14" id="KW-0235">DNA replication</keyword>
<dbReference type="GO" id="GO:0046872">
    <property type="term" value="F:metal ion binding"/>
    <property type="evidence" value="ECO:0007669"/>
    <property type="project" value="UniProtKB-KW"/>
</dbReference>
<organism evidence="17 18">
    <name type="scientific">Campylobacter insulaenigrae NCTC 12927</name>
    <dbReference type="NCBI Taxonomy" id="1031564"/>
    <lineage>
        <taxon>Bacteria</taxon>
        <taxon>Pseudomonadati</taxon>
        <taxon>Campylobacterota</taxon>
        <taxon>Epsilonproteobacteria</taxon>
        <taxon>Campylobacterales</taxon>
        <taxon>Campylobacteraceae</taxon>
        <taxon>Campylobacter</taxon>
    </lineage>
</organism>
<dbReference type="PANTHER" id="PTHR23389">
    <property type="entry name" value="CHROMOSOME TRANSMISSION FIDELITY FACTOR 18"/>
    <property type="match status" value="1"/>
</dbReference>
<feature type="binding site" evidence="14">
    <location>
        <position position="162"/>
    </location>
    <ligand>
        <name>NAD(+)</name>
        <dbReference type="ChEBI" id="CHEBI:57540"/>
    </ligand>
</feature>
<keyword evidence="14" id="KW-0464">Manganese</keyword>
<keyword evidence="4 14" id="KW-0436">Ligase</keyword>
<dbReference type="EMBL" id="CP007770">
    <property type="protein sequence ID" value="AJC87623.1"/>
    <property type="molecule type" value="Genomic_DNA"/>
</dbReference>
<evidence type="ECO:0000256" key="9">
    <source>
        <dbReference type="ARBA" id="ARBA00022842"/>
    </source>
</evidence>
<feature type="domain" description="BRCT" evidence="16">
    <location>
        <begin position="570"/>
        <end position="651"/>
    </location>
</feature>
<comment type="similarity">
    <text evidence="13 14">Belongs to the NAD-dependent DNA ligase family. LigA subfamily.</text>
</comment>
<dbReference type="Gene3D" id="1.10.287.610">
    <property type="entry name" value="Helix hairpin bin"/>
    <property type="match status" value="1"/>
</dbReference>
<dbReference type="Gene3D" id="1.10.150.20">
    <property type="entry name" value="5' to 3' exonuclease, C-terminal subdomain"/>
    <property type="match status" value="2"/>
</dbReference>
<evidence type="ECO:0000256" key="12">
    <source>
        <dbReference type="ARBA" id="ARBA00034005"/>
    </source>
</evidence>
<dbReference type="Pfam" id="PF03120">
    <property type="entry name" value="OB_DNA_ligase"/>
    <property type="match status" value="1"/>
</dbReference>
<dbReference type="EC" id="6.5.1.2" evidence="2 14"/>
<evidence type="ECO:0000256" key="8">
    <source>
        <dbReference type="ARBA" id="ARBA00022833"/>
    </source>
</evidence>
<sequence>MTYEEYLKNIKLANSWMRAYYEDDEPLASDDEYDKLIRKLKEFENLNKDKISKESPTQKIAPTLQSEFHKITHLSKMWSMEDVFDDKELRAWIKRAKSEYDFFIEPKFDGASLNLVYEDGCLVSGATRGDGQIGENVTLNVKMIDNIPQTIAYKEKIEIRGEVVILKEDFERINQKRLKDNLSLFANPRNMASGSLRQLDTKITKERNLKFFPWGVGYNTLNFIKHSQVMDFIRNLGFLKDDFVFCCKDIAEVLKKYEELLNLRDKKPMMMDGMVVRVNDLKHCQLLGYTVKFPKFMVAFKFPALEKTTTLLGINLQVGRSGVVTPVAILEPVNLDGVIVKSATLHNFDEISRLDLKIGDSVSVIRSGDVIPKITKVFTQRRDGLELDITKPKICPECASELLDEGAFLKCQNLDCKARLINSIIYFVSKKCLNIDGLGENIVELLFKEGKITNIESIFFLKYCDFENLEGFKERKITNLLNAIQEAKNCSLSKFITALGIEHIGEVAAKKLANTFGFAWYQQNYDTYENLEGFGEQMAKSLQEFIKVNCCRIEHFYKILNLEEEKNIRIHNEKISNKTFVITGTLSKPRDEFKQLLEQYGAKVNSSVSKKTDFLLYGEDAGSKLQKAQDLGVKCINEIEFDEIIKDIGEI</sequence>
<dbReference type="InterPro" id="IPR004150">
    <property type="entry name" value="NAD_DNA_ligase_OB"/>
</dbReference>
<feature type="binding site" evidence="14">
    <location>
        <position position="395"/>
    </location>
    <ligand>
        <name>Zn(2+)</name>
        <dbReference type="ChEBI" id="CHEBI:29105"/>
    </ligand>
</feature>
<dbReference type="STRING" id="1031564.CINS_0653"/>
<evidence type="ECO:0000313" key="17">
    <source>
        <dbReference type="EMBL" id="AJC87623.1"/>
    </source>
</evidence>
<dbReference type="CDD" id="cd00114">
    <property type="entry name" value="LIGANc"/>
    <property type="match status" value="1"/>
</dbReference>
<evidence type="ECO:0000256" key="1">
    <source>
        <dbReference type="ARBA" id="ARBA00004067"/>
    </source>
</evidence>
<dbReference type="SMART" id="SM00532">
    <property type="entry name" value="LIGANc"/>
    <property type="match status" value="1"/>
</dbReference>
<dbReference type="KEGG" id="cis:CINS_0653"/>
<proteinExistence type="inferred from homology"/>
<dbReference type="NCBIfam" id="TIGR00575">
    <property type="entry name" value="dnlj"/>
    <property type="match status" value="1"/>
</dbReference>
<dbReference type="PROSITE" id="PS50172">
    <property type="entry name" value="BRCT"/>
    <property type="match status" value="1"/>
</dbReference>
<dbReference type="InterPro" id="IPR012340">
    <property type="entry name" value="NA-bd_OB-fold"/>
</dbReference>
<dbReference type="InterPro" id="IPR003583">
    <property type="entry name" value="Hlx-hairpin-Hlx_DNA-bd_motif"/>
</dbReference>
<comment type="function">
    <text evidence="1 14">DNA ligase that catalyzes the formation of phosphodiester linkages between 5'-phosphoryl and 3'-hydroxyl groups in double-stranded DNA using NAD as a coenzyme and as the energy source for the reaction. It is essential for DNA replication and repair of damaged DNA.</text>
</comment>
<evidence type="ECO:0000256" key="3">
    <source>
        <dbReference type="ARBA" id="ARBA00013308"/>
    </source>
</evidence>
<gene>
    <name evidence="14 17" type="primary">ligA</name>
    <name evidence="17" type="ORF">CINS_0653</name>
</gene>
<comment type="catalytic activity">
    <reaction evidence="12 14 15">
        <text>NAD(+) + (deoxyribonucleotide)n-3'-hydroxyl + 5'-phospho-(deoxyribonucleotide)m = (deoxyribonucleotide)n+m + AMP + beta-nicotinamide D-nucleotide.</text>
        <dbReference type="EC" id="6.5.1.2"/>
    </reaction>
</comment>
<dbReference type="Proteomes" id="UP000031163">
    <property type="component" value="Chromosome"/>
</dbReference>
<keyword evidence="10 14" id="KW-0520">NAD</keyword>
<dbReference type="SMART" id="SM00278">
    <property type="entry name" value="HhH1"/>
    <property type="match status" value="4"/>
</dbReference>
<dbReference type="GO" id="GO:0003677">
    <property type="term" value="F:DNA binding"/>
    <property type="evidence" value="ECO:0007669"/>
    <property type="project" value="InterPro"/>
</dbReference>
<evidence type="ECO:0000256" key="13">
    <source>
        <dbReference type="ARBA" id="ARBA00060881"/>
    </source>
</evidence>
<comment type="caution">
    <text evidence="14">Lacks conserved residue(s) required for the propagation of feature annotation.</text>
</comment>
<keyword evidence="7 14" id="KW-0227">DNA damage</keyword>
<dbReference type="Pfam" id="PF12826">
    <property type="entry name" value="HHH_2"/>
    <property type="match status" value="1"/>
</dbReference>
<dbReference type="InterPro" id="IPR036420">
    <property type="entry name" value="BRCT_dom_sf"/>
</dbReference>
<dbReference type="SMART" id="SM00292">
    <property type="entry name" value="BRCT"/>
    <property type="match status" value="1"/>
</dbReference>
<dbReference type="Pfam" id="PF00533">
    <property type="entry name" value="BRCT"/>
    <property type="match status" value="1"/>
</dbReference>
<dbReference type="GeneID" id="74431457"/>
<dbReference type="GO" id="GO:0006260">
    <property type="term" value="P:DNA replication"/>
    <property type="evidence" value="ECO:0007669"/>
    <property type="project" value="UniProtKB-KW"/>
</dbReference>
<dbReference type="Gene3D" id="2.40.50.140">
    <property type="entry name" value="Nucleic acid-binding proteins"/>
    <property type="match status" value="1"/>
</dbReference>
<feature type="binding site" evidence="14">
    <location>
        <position position="301"/>
    </location>
    <ligand>
        <name>NAD(+)</name>
        <dbReference type="ChEBI" id="CHEBI:57540"/>
    </ligand>
</feature>
<dbReference type="GO" id="GO:0005829">
    <property type="term" value="C:cytosol"/>
    <property type="evidence" value="ECO:0007669"/>
    <property type="project" value="TreeGrafter"/>
</dbReference>
<name>A0A0A8H0C6_9BACT</name>
<feature type="binding site" evidence="14">
    <location>
        <position position="398"/>
    </location>
    <ligand>
        <name>Zn(2+)</name>
        <dbReference type="ChEBI" id="CHEBI:29105"/>
    </ligand>
</feature>
<feature type="binding site" evidence="14">
    <location>
        <position position="411"/>
    </location>
    <ligand>
        <name>Zn(2+)</name>
        <dbReference type="ChEBI" id="CHEBI:29105"/>
    </ligand>
</feature>
<dbReference type="Pfam" id="PF01653">
    <property type="entry name" value="DNA_ligase_aden"/>
    <property type="match status" value="1"/>
</dbReference>
<dbReference type="AlphaFoldDB" id="A0A0A8H0C6"/>
<keyword evidence="8 14" id="KW-0862">Zinc</keyword>
<dbReference type="InterPro" id="IPR013839">
    <property type="entry name" value="DNAligase_adenylation"/>
</dbReference>
<dbReference type="PROSITE" id="PS01055">
    <property type="entry name" value="DNA_LIGASE_N1"/>
    <property type="match status" value="1"/>
</dbReference>
<dbReference type="CDD" id="cd17748">
    <property type="entry name" value="BRCT_DNA_ligase_like"/>
    <property type="match status" value="1"/>
</dbReference>
<dbReference type="SUPFAM" id="SSF52113">
    <property type="entry name" value="BRCT domain"/>
    <property type="match status" value="1"/>
</dbReference>
<dbReference type="GO" id="GO:0006281">
    <property type="term" value="P:DNA repair"/>
    <property type="evidence" value="ECO:0007669"/>
    <property type="project" value="UniProtKB-KW"/>
</dbReference>
<dbReference type="FunFam" id="2.40.50.140:FF:000012">
    <property type="entry name" value="DNA ligase"/>
    <property type="match status" value="1"/>
</dbReference>
<dbReference type="InterPro" id="IPR033136">
    <property type="entry name" value="DNA_ligase_CS"/>
</dbReference>
<feature type="binding site" evidence="14">
    <location>
        <position position="105"/>
    </location>
    <ligand>
        <name>NAD(+)</name>
        <dbReference type="ChEBI" id="CHEBI:57540"/>
    </ligand>
</feature>
<dbReference type="Gene3D" id="3.40.50.10190">
    <property type="entry name" value="BRCT domain"/>
    <property type="match status" value="1"/>
</dbReference>
<keyword evidence="6 14" id="KW-0479">Metal-binding</keyword>
<dbReference type="InterPro" id="IPR041663">
    <property type="entry name" value="DisA/LigA_HHH"/>
</dbReference>
<reference evidence="17 18" key="1">
    <citation type="journal article" date="2014" name="Genome Biol. Evol.">
        <title>Comparative Genomics of the Campylobacter lari Group.</title>
        <authorList>
            <person name="Miller W.G."/>
            <person name="Yee E."/>
            <person name="Chapman M.H."/>
            <person name="Smith T.P."/>
            <person name="Bono J.L."/>
            <person name="Huynh S."/>
            <person name="Parker C.T."/>
            <person name="Vandamme P."/>
            <person name="Luong K."/>
            <person name="Korlach J."/>
        </authorList>
    </citation>
    <scope>NUCLEOTIDE SEQUENCE [LARGE SCALE GENOMIC DNA]</scope>
    <source>
        <strain evidence="17 18">NCTC 12927</strain>
    </source>
</reference>
<evidence type="ECO:0000313" key="18">
    <source>
        <dbReference type="Proteomes" id="UP000031163"/>
    </source>
</evidence>
<dbReference type="SUPFAM" id="SSF56091">
    <property type="entry name" value="DNA ligase/mRNA capping enzyme, catalytic domain"/>
    <property type="match status" value="1"/>
</dbReference>
<accession>A0A0A8H0C6</accession>
<feature type="active site" description="N6-AMP-lysine intermediate" evidence="14">
    <location>
        <position position="107"/>
    </location>
</feature>
<evidence type="ECO:0000256" key="7">
    <source>
        <dbReference type="ARBA" id="ARBA00022763"/>
    </source>
</evidence>
<dbReference type="InterPro" id="IPR013840">
    <property type="entry name" value="DNAligase_N"/>
</dbReference>
<evidence type="ECO:0000256" key="14">
    <source>
        <dbReference type="HAMAP-Rule" id="MF_01588"/>
    </source>
</evidence>
<dbReference type="RefSeq" id="WP_039649792.1">
    <property type="nucleotide sequence ID" value="NZ_CP007770.1"/>
</dbReference>
<evidence type="ECO:0000256" key="6">
    <source>
        <dbReference type="ARBA" id="ARBA00022723"/>
    </source>
</evidence>
<dbReference type="Gene3D" id="3.30.470.30">
    <property type="entry name" value="DNA ligase/mRNA capping enzyme"/>
    <property type="match status" value="1"/>
</dbReference>
<dbReference type="SUPFAM" id="SSF50249">
    <property type="entry name" value="Nucleic acid-binding proteins"/>
    <property type="match status" value="1"/>
</dbReference>
<evidence type="ECO:0000256" key="2">
    <source>
        <dbReference type="ARBA" id="ARBA00012722"/>
    </source>
</evidence>
<feature type="binding site" evidence="14">
    <location>
        <begin position="30"/>
        <end position="34"/>
    </location>
    <ligand>
        <name>NAD(+)</name>
        <dbReference type="ChEBI" id="CHEBI:57540"/>
    </ligand>
</feature>
<evidence type="ECO:0000256" key="10">
    <source>
        <dbReference type="ARBA" id="ARBA00023027"/>
    </source>
</evidence>
<dbReference type="NCBIfam" id="NF005932">
    <property type="entry name" value="PRK07956.1"/>
    <property type="match status" value="1"/>
</dbReference>
<dbReference type="PIRSF" id="PIRSF001604">
    <property type="entry name" value="LigA"/>
    <property type="match status" value="1"/>
</dbReference>
<dbReference type="InterPro" id="IPR018239">
    <property type="entry name" value="DNA_ligase_AS"/>
</dbReference>
<feature type="binding site" evidence="14">
    <location>
        <begin position="79"/>
        <end position="80"/>
    </location>
    <ligand>
        <name>NAD(+)</name>
        <dbReference type="ChEBI" id="CHEBI:57540"/>
    </ligand>
</feature>